<dbReference type="InterPro" id="IPR051011">
    <property type="entry name" value="Metal_resp_trans_reg"/>
</dbReference>
<dbReference type="InterPro" id="IPR001845">
    <property type="entry name" value="HTH_ArsR_DNA-bd_dom"/>
</dbReference>
<keyword evidence="3" id="KW-0804">Transcription</keyword>
<dbReference type="CDD" id="cd00090">
    <property type="entry name" value="HTH_ARSR"/>
    <property type="match status" value="1"/>
</dbReference>
<evidence type="ECO:0000256" key="3">
    <source>
        <dbReference type="ARBA" id="ARBA00023163"/>
    </source>
</evidence>
<keyword evidence="1" id="KW-0805">Transcription regulation</keyword>
<evidence type="ECO:0000256" key="2">
    <source>
        <dbReference type="ARBA" id="ARBA00023125"/>
    </source>
</evidence>
<dbReference type="PROSITE" id="PS50987">
    <property type="entry name" value="HTH_ARSR_2"/>
    <property type="match status" value="1"/>
</dbReference>
<evidence type="ECO:0000313" key="6">
    <source>
        <dbReference type="Proteomes" id="UP000240322"/>
    </source>
</evidence>
<dbReference type="InterPro" id="IPR011991">
    <property type="entry name" value="ArsR-like_HTH"/>
</dbReference>
<evidence type="ECO:0000259" key="4">
    <source>
        <dbReference type="PROSITE" id="PS50987"/>
    </source>
</evidence>
<dbReference type="Proteomes" id="UP000240322">
    <property type="component" value="Unassembled WGS sequence"/>
</dbReference>
<evidence type="ECO:0000256" key="1">
    <source>
        <dbReference type="ARBA" id="ARBA00023015"/>
    </source>
</evidence>
<dbReference type="InterPro" id="IPR036388">
    <property type="entry name" value="WH-like_DNA-bd_sf"/>
</dbReference>
<dbReference type="EMBL" id="NEXE01000224">
    <property type="protein sequence ID" value="PSN85903.1"/>
    <property type="molecule type" value="Genomic_DNA"/>
</dbReference>
<organism evidence="5 6">
    <name type="scientific">Candidatus Marsarchaeota G2 archaeon OSP_D</name>
    <dbReference type="NCBI Taxonomy" id="1978157"/>
    <lineage>
        <taxon>Archaea</taxon>
        <taxon>Candidatus Marsarchaeota</taxon>
        <taxon>Candidatus Marsarchaeota group 2</taxon>
    </lineage>
</organism>
<dbReference type="AlphaFoldDB" id="A0A2R6AHV7"/>
<comment type="caution">
    <text evidence="5">The sequence shown here is derived from an EMBL/GenBank/DDBJ whole genome shotgun (WGS) entry which is preliminary data.</text>
</comment>
<dbReference type="GO" id="GO:0003677">
    <property type="term" value="F:DNA binding"/>
    <property type="evidence" value="ECO:0007669"/>
    <property type="project" value="UniProtKB-KW"/>
</dbReference>
<protein>
    <recommendedName>
        <fullName evidence="4">HTH arsR-type domain-containing protein</fullName>
    </recommendedName>
</protein>
<accession>A0A2R6AHV7</accession>
<gene>
    <name evidence="5" type="ORF">B9Q03_12000</name>
</gene>
<dbReference type="Gene3D" id="1.10.10.10">
    <property type="entry name" value="Winged helix-like DNA-binding domain superfamily/Winged helix DNA-binding domain"/>
    <property type="match status" value="1"/>
</dbReference>
<dbReference type="GO" id="GO:0003700">
    <property type="term" value="F:DNA-binding transcription factor activity"/>
    <property type="evidence" value="ECO:0007669"/>
    <property type="project" value="InterPro"/>
</dbReference>
<keyword evidence="2" id="KW-0238">DNA-binding</keyword>
<dbReference type="NCBIfam" id="NF033788">
    <property type="entry name" value="HTH_metalloreg"/>
    <property type="match status" value="1"/>
</dbReference>
<feature type="domain" description="HTH arsR-type" evidence="4">
    <location>
        <begin position="9"/>
        <end position="109"/>
    </location>
</feature>
<sequence>MDSEFQFGVSDEVYALHAEVCKLFTSPVRLKMLELLGKGEITVEELSRVMNISQPNASQHLSLLRKTGVVRARREGNKTFYSLRDPRLLEAFNNMKAVLSDILKDTKAL</sequence>
<name>A0A2R6AHV7_9ARCH</name>
<dbReference type="PRINTS" id="PR00778">
    <property type="entry name" value="HTHARSR"/>
</dbReference>
<reference evidence="5 6" key="1">
    <citation type="submission" date="2017-04" db="EMBL/GenBank/DDBJ databases">
        <title>Novel microbial lineages endemic to geothermal iron-oxide mats fill important gaps in the evolutionary history of Archaea.</title>
        <authorList>
            <person name="Jay Z.J."/>
            <person name="Beam J.P."/>
            <person name="Dlakic M."/>
            <person name="Rusch D.B."/>
            <person name="Kozubal M.A."/>
            <person name="Inskeep W.P."/>
        </authorList>
    </citation>
    <scope>NUCLEOTIDE SEQUENCE [LARGE SCALE GENOMIC DNA]</scope>
    <source>
        <strain evidence="5">OSP_D</strain>
    </source>
</reference>
<dbReference type="SUPFAM" id="SSF46785">
    <property type="entry name" value="Winged helix' DNA-binding domain"/>
    <property type="match status" value="1"/>
</dbReference>
<proteinExistence type="predicted"/>
<dbReference type="PANTHER" id="PTHR43132:SF2">
    <property type="entry name" value="ARSENICAL RESISTANCE OPERON REPRESSOR ARSR-RELATED"/>
    <property type="match status" value="1"/>
</dbReference>
<evidence type="ECO:0000313" key="5">
    <source>
        <dbReference type="EMBL" id="PSN85903.1"/>
    </source>
</evidence>
<dbReference type="Pfam" id="PF01022">
    <property type="entry name" value="HTH_5"/>
    <property type="match status" value="1"/>
</dbReference>
<dbReference type="PANTHER" id="PTHR43132">
    <property type="entry name" value="ARSENICAL RESISTANCE OPERON REPRESSOR ARSR-RELATED"/>
    <property type="match status" value="1"/>
</dbReference>
<dbReference type="InterPro" id="IPR036390">
    <property type="entry name" value="WH_DNA-bd_sf"/>
</dbReference>
<dbReference type="SMART" id="SM00418">
    <property type="entry name" value="HTH_ARSR"/>
    <property type="match status" value="1"/>
</dbReference>